<feature type="transmembrane region" description="Helical" evidence="10">
    <location>
        <begin position="71"/>
        <end position="90"/>
    </location>
</feature>
<evidence type="ECO:0000256" key="1">
    <source>
        <dbReference type="ARBA" id="ARBA00000085"/>
    </source>
</evidence>
<dbReference type="InterPro" id="IPR036890">
    <property type="entry name" value="HATPase_C_sf"/>
</dbReference>
<feature type="transmembrane region" description="Helical" evidence="10">
    <location>
        <begin position="486"/>
        <end position="505"/>
    </location>
</feature>
<feature type="transmembrane region" description="Helical" evidence="10">
    <location>
        <begin position="461"/>
        <end position="480"/>
    </location>
</feature>
<dbReference type="SMART" id="SM00387">
    <property type="entry name" value="HATPase_c"/>
    <property type="match status" value="1"/>
</dbReference>
<feature type="transmembrane region" description="Helical" evidence="10">
    <location>
        <begin position="407"/>
        <end position="430"/>
    </location>
</feature>
<dbReference type="InterPro" id="IPR005467">
    <property type="entry name" value="His_kinase_dom"/>
</dbReference>
<evidence type="ECO:0000313" key="12">
    <source>
        <dbReference type="EMBL" id="KIE04943.1"/>
    </source>
</evidence>
<feature type="transmembrane region" description="Helical" evidence="10">
    <location>
        <begin position="376"/>
        <end position="395"/>
    </location>
</feature>
<comment type="similarity">
    <text evidence="3 9">Belongs to the sodium:solute symporter (SSF) (TC 2.A.21) family.</text>
</comment>
<dbReference type="PROSITE" id="PS50109">
    <property type="entry name" value="HIS_KIN"/>
    <property type="match status" value="1"/>
</dbReference>
<feature type="transmembrane region" description="Helical" evidence="10">
    <location>
        <begin position="221"/>
        <end position="241"/>
    </location>
</feature>
<dbReference type="AlphaFoldDB" id="A0A0C1QLG2"/>
<evidence type="ECO:0000313" key="13">
    <source>
        <dbReference type="Proteomes" id="UP000031258"/>
    </source>
</evidence>
<feature type="transmembrane region" description="Helical" evidence="10">
    <location>
        <begin position="279"/>
        <end position="303"/>
    </location>
</feature>
<evidence type="ECO:0000256" key="4">
    <source>
        <dbReference type="ARBA" id="ARBA00012438"/>
    </source>
</evidence>
<evidence type="ECO:0000259" key="11">
    <source>
        <dbReference type="PROSITE" id="PS50109"/>
    </source>
</evidence>
<evidence type="ECO:0000256" key="9">
    <source>
        <dbReference type="RuleBase" id="RU362091"/>
    </source>
</evidence>
<dbReference type="CDD" id="cd00082">
    <property type="entry name" value="HisKA"/>
    <property type="match status" value="1"/>
</dbReference>
<dbReference type="CDD" id="cd00075">
    <property type="entry name" value="HATPase"/>
    <property type="match status" value="1"/>
</dbReference>
<dbReference type="RefSeq" id="WP_320408645.1">
    <property type="nucleotide sequence ID" value="NZ_JSWE01000124.1"/>
</dbReference>
<dbReference type="SUPFAM" id="SSF55874">
    <property type="entry name" value="ATPase domain of HSP90 chaperone/DNA topoisomerase II/histidine kinase"/>
    <property type="match status" value="1"/>
</dbReference>
<evidence type="ECO:0000256" key="6">
    <source>
        <dbReference type="ARBA" id="ARBA00022692"/>
    </source>
</evidence>
<dbReference type="InterPro" id="IPR038377">
    <property type="entry name" value="Na/Glc_symporter_sf"/>
</dbReference>
<dbReference type="GO" id="GO:0016020">
    <property type="term" value="C:membrane"/>
    <property type="evidence" value="ECO:0007669"/>
    <property type="project" value="UniProtKB-SubCell"/>
</dbReference>
<keyword evidence="7 10" id="KW-1133">Transmembrane helix</keyword>
<protein>
    <recommendedName>
        <fullName evidence="4">histidine kinase</fullName>
        <ecNumber evidence="4">2.7.13.3</ecNumber>
    </recommendedName>
</protein>
<comment type="subcellular location">
    <subcellularLocation>
        <location evidence="2">Membrane</location>
        <topology evidence="2">Multi-pass membrane protein</topology>
    </subcellularLocation>
</comment>
<evidence type="ECO:0000256" key="3">
    <source>
        <dbReference type="ARBA" id="ARBA00006434"/>
    </source>
</evidence>
<dbReference type="Gene3D" id="1.20.1730.10">
    <property type="entry name" value="Sodium/glucose cotransporter"/>
    <property type="match status" value="1"/>
</dbReference>
<dbReference type="PRINTS" id="PR00344">
    <property type="entry name" value="BCTRLSENSOR"/>
</dbReference>
<dbReference type="STRING" id="86105.NF27_EY00390"/>
<dbReference type="PROSITE" id="PS50283">
    <property type="entry name" value="NA_SOLUT_SYMP_3"/>
    <property type="match status" value="1"/>
</dbReference>
<dbReference type="InterPro" id="IPR003594">
    <property type="entry name" value="HATPase_dom"/>
</dbReference>
<dbReference type="InterPro" id="IPR003661">
    <property type="entry name" value="HisK_dim/P_dom"/>
</dbReference>
<feature type="transmembrane region" description="Helical" evidence="10">
    <location>
        <begin position="253"/>
        <end position="273"/>
    </location>
</feature>
<comment type="caution">
    <text evidence="12">The sequence shown here is derived from an EMBL/GenBank/DDBJ whole genome shotgun (WGS) entry which is preliminary data.</text>
</comment>
<dbReference type="EMBL" id="JSWE01000124">
    <property type="protein sequence ID" value="KIE04943.1"/>
    <property type="molecule type" value="Genomic_DNA"/>
</dbReference>
<dbReference type="GO" id="GO:0000155">
    <property type="term" value="F:phosphorelay sensor kinase activity"/>
    <property type="evidence" value="ECO:0007669"/>
    <property type="project" value="InterPro"/>
</dbReference>
<feature type="transmembrane region" description="Helical" evidence="10">
    <location>
        <begin position="151"/>
        <end position="184"/>
    </location>
</feature>
<feature type="transmembrane region" description="Helical" evidence="10">
    <location>
        <begin position="111"/>
        <end position="131"/>
    </location>
</feature>
<name>A0A0C1QLG2_9RICK</name>
<dbReference type="Gene3D" id="1.10.287.130">
    <property type="match status" value="1"/>
</dbReference>
<dbReference type="Pfam" id="PF00474">
    <property type="entry name" value="SSF"/>
    <property type="match status" value="1"/>
</dbReference>
<proteinExistence type="inferred from homology"/>
<sequence>MACSLIVCYSTFGGIKSVTMTDVLQFAILIVVIPLVASVAITEVGGLAKVFSNPNLTYHFHILSHQKFDEYIALFLFMVIPLVIFQPHLIQRYLMAQNHNQLSRITYIYSFLSFALIFIVVCMAFSALKLFPNIEPKAVIPTIIDNLLPPFMKGVAISGMIAVIMSTADSSLNSAGILIAHNVFPEKCFNTEIGKLNLMKVSTLITGALGIFISLQNYNIVSLLVITSLLLVSSIGIPLLFGLLKFKVSKESFWVCNLVSIISFLAAEEIGIPNFSIPIIIALLGFISFISTHIIQNRCIAFVDPKTPKKKKNIKFNIIPLIKIISKYLPTPKNIYQYSNDKVKRYGANYLMFGIFCCINYVVPYFMWTYQEPTHYLVMLGLRLFAGMLCVGLLMKDYWPEKLKHYFPLYWYFTLMYCLPFVTTVMLIILEAHYEWLINLTLSIMLLTMLVDWLSFILISLAGMLFGFLFYELIIGDAILPADFETIYLSIYVYLFASLIGILFARPKELNSEERLEAMQLFGGAIAHEVKTPLATINMGAQYISLLAQKVIDKKKAMSSIAEKDNTLKALQETCILLKKASIEGISTVDRLLTSLKAMIIAQDKDEYSIKECLEETIKDFMVSTESLGKVNINIENDIIFHGSKHYIKHVLYNLFSNALKHGGSNVEIDIWSEDQKLYFKDYGKGISGEDLPHIFERFYTKSSKGTGIGLSFCKMVMEEMGGTLECRSELGKYTEFILKFE</sequence>
<evidence type="ECO:0000256" key="7">
    <source>
        <dbReference type="ARBA" id="ARBA00022989"/>
    </source>
</evidence>
<dbReference type="GO" id="GO:0022857">
    <property type="term" value="F:transmembrane transporter activity"/>
    <property type="evidence" value="ECO:0007669"/>
    <property type="project" value="InterPro"/>
</dbReference>
<evidence type="ECO:0000256" key="5">
    <source>
        <dbReference type="ARBA" id="ARBA00022553"/>
    </source>
</evidence>
<keyword evidence="6 10" id="KW-0812">Transmembrane</keyword>
<organism evidence="12 13">
    <name type="scientific">Candidatus Jidaibacter acanthamoebae</name>
    <dbReference type="NCBI Taxonomy" id="86105"/>
    <lineage>
        <taxon>Bacteria</taxon>
        <taxon>Pseudomonadati</taxon>
        <taxon>Pseudomonadota</taxon>
        <taxon>Alphaproteobacteria</taxon>
        <taxon>Rickettsiales</taxon>
        <taxon>Candidatus Midichloriaceae</taxon>
        <taxon>Candidatus Jidaibacter</taxon>
    </lineage>
</organism>
<dbReference type="Gene3D" id="3.30.565.10">
    <property type="entry name" value="Histidine kinase-like ATPase, C-terminal domain"/>
    <property type="match status" value="1"/>
</dbReference>
<dbReference type="EC" id="2.7.13.3" evidence="4"/>
<comment type="catalytic activity">
    <reaction evidence="1">
        <text>ATP + protein L-histidine = ADP + protein N-phospho-L-histidine.</text>
        <dbReference type="EC" id="2.7.13.3"/>
    </reaction>
</comment>
<dbReference type="InterPro" id="IPR001734">
    <property type="entry name" value="Na/solute_symporter"/>
</dbReference>
<keyword evidence="13" id="KW-1185">Reference proteome</keyword>
<feature type="domain" description="Histidine kinase" evidence="11">
    <location>
        <begin position="525"/>
        <end position="742"/>
    </location>
</feature>
<accession>A0A0C1QLG2</accession>
<feature type="transmembrane region" description="Helical" evidence="10">
    <location>
        <begin position="26"/>
        <end position="51"/>
    </location>
</feature>
<feature type="transmembrane region" description="Helical" evidence="10">
    <location>
        <begin position="350"/>
        <end position="370"/>
    </location>
</feature>
<feature type="transmembrane region" description="Helical" evidence="10">
    <location>
        <begin position="196"/>
        <end position="215"/>
    </location>
</feature>
<evidence type="ECO:0000256" key="8">
    <source>
        <dbReference type="ARBA" id="ARBA00023136"/>
    </source>
</evidence>
<keyword evidence="8 10" id="KW-0472">Membrane</keyword>
<evidence type="ECO:0000256" key="2">
    <source>
        <dbReference type="ARBA" id="ARBA00004141"/>
    </source>
</evidence>
<dbReference type="Proteomes" id="UP000031258">
    <property type="component" value="Unassembled WGS sequence"/>
</dbReference>
<reference evidence="12 13" key="1">
    <citation type="submission" date="2014-11" db="EMBL/GenBank/DDBJ databases">
        <title>A Rickettsiales Symbiont of Amoebae With Ancient Features.</title>
        <authorList>
            <person name="Schulz F."/>
            <person name="Martijn J."/>
            <person name="Wascher F."/>
            <person name="Kostanjsek R."/>
            <person name="Ettema T.J."/>
            <person name="Horn M."/>
        </authorList>
    </citation>
    <scope>NUCLEOTIDE SEQUENCE [LARGE SCALE GENOMIC DNA]</scope>
    <source>
        <strain evidence="12 13">UWC36</strain>
    </source>
</reference>
<dbReference type="PANTHER" id="PTHR43065">
    <property type="entry name" value="SENSOR HISTIDINE KINASE"/>
    <property type="match status" value="1"/>
</dbReference>
<keyword evidence="5" id="KW-0597">Phosphoprotein</keyword>
<gene>
    <name evidence="12" type="ORF">NF27_EY00390</name>
</gene>
<evidence type="ECO:0000256" key="10">
    <source>
        <dbReference type="SAM" id="Phobius"/>
    </source>
</evidence>
<dbReference type="InterPro" id="IPR004358">
    <property type="entry name" value="Sig_transdc_His_kin-like_C"/>
</dbReference>
<dbReference type="Pfam" id="PF02518">
    <property type="entry name" value="HATPase_c"/>
    <property type="match status" value="1"/>
</dbReference>